<feature type="region of interest" description="Disordered" evidence="1">
    <location>
        <begin position="175"/>
        <end position="203"/>
    </location>
</feature>
<sequence length="322" mass="36424">MQPRVAMMATIWLLVYATIVGAASIHPTYTQYSPLRSQNRQDGVHGRVEDQLNRKDQNLPRNFPFIEHEEPRESNYLGSNSLLHRPTNNADEDSSPLIEDKQLDDFFFDNAEFADEKKDSDAVELESASFELSDPFKLDNPFVPDDAFHDQVSDSENIHKLYPFLQKLPLDLTSAPRLPSKSKSKASKKTQTPEHKATNQKSHEQFDWFNDNGTEILPNVDPFSIGGVPELQVGCEGLEASNLDVKQKRSIDPIDGRDKKAEEASQTPLDLNYDVHSEERGEKAQQEELEATMNGVKQNGGDFNEDNGRPDELPVREDLDNE</sequence>
<feature type="compositionally biased region" description="Basic and acidic residues" evidence="1">
    <location>
        <begin position="42"/>
        <end position="58"/>
    </location>
</feature>
<dbReference type="Proteomes" id="UP001642520">
    <property type="component" value="Unassembled WGS sequence"/>
</dbReference>
<evidence type="ECO:0000256" key="1">
    <source>
        <dbReference type="SAM" id="MobiDB-lite"/>
    </source>
</evidence>
<feature type="region of interest" description="Disordered" evidence="1">
    <location>
        <begin position="34"/>
        <end position="96"/>
    </location>
</feature>
<evidence type="ECO:0000313" key="5">
    <source>
        <dbReference type="Proteomes" id="UP001642520"/>
    </source>
</evidence>
<dbReference type="EMBL" id="CAXAJV020000962">
    <property type="protein sequence ID" value="CAL7932941.1"/>
    <property type="molecule type" value="Genomic_DNA"/>
</dbReference>
<reference evidence="4 5" key="1">
    <citation type="submission" date="2024-08" db="EMBL/GenBank/DDBJ databases">
        <authorList>
            <person name="Will J Nash"/>
            <person name="Angela Man"/>
            <person name="Seanna McTaggart"/>
            <person name="Kendall Baker"/>
            <person name="Tom Barker"/>
            <person name="Leah Catchpole"/>
            <person name="Alex Durrant"/>
            <person name="Karim Gharbi"/>
            <person name="Naomi Irish"/>
            <person name="Gemy Kaithakottil"/>
            <person name="Debby Ku"/>
            <person name="Aaliyah Providence"/>
            <person name="Felix Shaw"/>
            <person name="David Swarbreck"/>
            <person name="Chris Watkins"/>
            <person name="Ann M. McCartney"/>
            <person name="Giulio Formenti"/>
            <person name="Alice Mouton"/>
            <person name="Noel Vella"/>
            <person name="Bjorn M von Reumont"/>
            <person name="Adriana Vella"/>
            <person name="Wilfried Haerty"/>
        </authorList>
    </citation>
    <scope>NUCLEOTIDE SEQUENCE [LARGE SCALE GENOMIC DNA]</scope>
</reference>
<feature type="compositionally biased region" description="Basic and acidic residues" evidence="1">
    <location>
        <begin position="249"/>
        <end position="263"/>
    </location>
</feature>
<name>A0ABP1N344_XYLVO</name>
<feature type="compositionally biased region" description="Basic and acidic residues" evidence="1">
    <location>
        <begin position="191"/>
        <end position="203"/>
    </location>
</feature>
<proteinExistence type="predicted"/>
<keyword evidence="5" id="KW-1185">Reference proteome</keyword>
<comment type="caution">
    <text evidence="4">The sequence shown here is derived from an EMBL/GenBank/DDBJ whole genome shotgun (WGS) entry which is preliminary data.</text>
</comment>
<dbReference type="EMBL" id="CAXAJV020001283">
    <property type="protein sequence ID" value="CAL7935383.1"/>
    <property type="molecule type" value="Genomic_DNA"/>
</dbReference>
<evidence type="ECO:0000256" key="2">
    <source>
        <dbReference type="SAM" id="SignalP"/>
    </source>
</evidence>
<organism evidence="4 5">
    <name type="scientific">Xylocopa violacea</name>
    <name type="common">Violet carpenter bee</name>
    <name type="synonym">Apis violacea</name>
    <dbReference type="NCBI Taxonomy" id="135666"/>
    <lineage>
        <taxon>Eukaryota</taxon>
        <taxon>Metazoa</taxon>
        <taxon>Ecdysozoa</taxon>
        <taxon>Arthropoda</taxon>
        <taxon>Hexapoda</taxon>
        <taxon>Insecta</taxon>
        <taxon>Pterygota</taxon>
        <taxon>Neoptera</taxon>
        <taxon>Endopterygota</taxon>
        <taxon>Hymenoptera</taxon>
        <taxon>Apocrita</taxon>
        <taxon>Aculeata</taxon>
        <taxon>Apoidea</taxon>
        <taxon>Anthophila</taxon>
        <taxon>Apidae</taxon>
        <taxon>Xylocopa</taxon>
        <taxon>Xylocopa</taxon>
    </lineage>
</organism>
<feature type="compositionally biased region" description="Polar residues" evidence="1">
    <location>
        <begin position="76"/>
        <end position="89"/>
    </location>
</feature>
<feature type="signal peptide" evidence="2">
    <location>
        <begin position="1"/>
        <end position="22"/>
    </location>
</feature>
<evidence type="ECO:0000313" key="4">
    <source>
        <dbReference type="EMBL" id="CAL7935383.1"/>
    </source>
</evidence>
<protein>
    <submittedName>
        <fullName evidence="4">Uncharacterized protein</fullName>
    </submittedName>
</protein>
<keyword evidence="2" id="KW-0732">Signal</keyword>
<feature type="region of interest" description="Disordered" evidence="1">
    <location>
        <begin position="249"/>
        <end position="322"/>
    </location>
</feature>
<evidence type="ECO:0000313" key="3">
    <source>
        <dbReference type="EMBL" id="CAL7932941.1"/>
    </source>
</evidence>
<feature type="compositionally biased region" description="Basic and acidic residues" evidence="1">
    <location>
        <begin position="273"/>
        <end position="286"/>
    </location>
</feature>
<feature type="chain" id="PRO_5045029679" evidence="2">
    <location>
        <begin position="23"/>
        <end position="322"/>
    </location>
</feature>
<gene>
    <name evidence="4" type="ORF">XYLVIOL_LOCUS1558</name>
    <name evidence="3" type="ORF">XYLVIOL_LOCUS183</name>
</gene>
<accession>A0ABP1N344</accession>
<feature type="compositionally biased region" description="Basic and acidic residues" evidence="1">
    <location>
        <begin position="306"/>
        <end position="322"/>
    </location>
</feature>